<dbReference type="InterPro" id="IPR005240">
    <property type="entry name" value="DUF389"/>
</dbReference>
<feature type="transmembrane region" description="Helical" evidence="1">
    <location>
        <begin position="140"/>
        <end position="158"/>
    </location>
</feature>
<evidence type="ECO:0000256" key="1">
    <source>
        <dbReference type="SAM" id="Phobius"/>
    </source>
</evidence>
<feature type="transmembrane region" description="Helical" evidence="1">
    <location>
        <begin position="205"/>
        <end position="227"/>
    </location>
</feature>
<feature type="transmembrane region" description="Helical" evidence="1">
    <location>
        <begin position="270"/>
        <end position="291"/>
    </location>
</feature>
<protein>
    <submittedName>
        <fullName evidence="2">DUF389 domain-containing protein</fullName>
    </submittedName>
</protein>
<dbReference type="PANTHER" id="PTHR20992">
    <property type="entry name" value="AT15442P-RELATED"/>
    <property type="match status" value="1"/>
</dbReference>
<sequence>MRQKTYSWQSIRDWLANQMGISEQRKVEVYLEISQAATLKDATYWLQIIFAAGIATIGLALSSPAVIIGAMLISPLMGPILSLGLGLAAGDFVLLVRAIANLGLSCAVAISFAMLLIFSLPFKEATSEILARTTPNTLDLGVALFSGAIGTIATCRPVKGVITSIPGVSIAVALMPPLCVVGYGVGIAFSLNFDDGLQIARGGGLLFLTNLVAIAFASALVFIALHIDTSLVREQVKLWEVKDQESNAVQSFLERYGFLKKLRPIGSLPGRLFVGFLAIAALLVPLGNAFMKLTEEVSQKQQQNSLRRIATNLWQTKFSSDLTDQPRSSIERLSISEKDRTVTVRLNIFTSKLYSPEERAAYVQELARKLNRDPRKVQLLLTEIPTAANEILAKKEEVVLPEVIKAPSLSDLQKELLQGLETAIANLNLPINAQLVNYALTIGNNTSVQVTIAYLSDRPISEDARSLVIGDVQRRLDIPDAKVDLEYINQAIAEISFEDNSVTIPTSINAQLDQVGNLLQRYPNLKVNFSVSLRNLENESLRRGRIQAIASYLETKWQITPNRLSSLQINNIGQTSNSPLPANSTQEGKVNLRLAVVPKPL</sequence>
<dbReference type="Pfam" id="PF04087">
    <property type="entry name" value="DUF389"/>
    <property type="match status" value="1"/>
</dbReference>
<feature type="transmembrane region" description="Helical" evidence="1">
    <location>
        <begin position="170"/>
        <end position="193"/>
    </location>
</feature>
<evidence type="ECO:0000313" key="3">
    <source>
        <dbReference type="Proteomes" id="UP000631421"/>
    </source>
</evidence>
<accession>A0A926URM4</accession>
<feature type="transmembrane region" description="Helical" evidence="1">
    <location>
        <begin position="67"/>
        <end position="87"/>
    </location>
</feature>
<name>A0A926URM4_9CYAN</name>
<dbReference type="RefSeq" id="WP_190349874.1">
    <property type="nucleotide sequence ID" value="NZ_JACJPY010000009.1"/>
</dbReference>
<organism evidence="2 3">
    <name type="scientific">Pseudanabaena cinerea FACHB-1277</name>
    <dbReference type="NCBI Taxonomy" id="2949581"/>
    <lineage>
        <taxon>Bacteria</taxon>
        <taxon>Bacillati</taxon>
        <taxon>Cyanobacteriota</taxon>
        <taxon>Cyanophyceae</taxon>
        <taxon>Pseudanabaenales</taxon>
        <taxon>Pseudanabaenaceae</taxon>
        <taxon>Pseudanabaena</taxon>
        <taxon>Pseudanabaena cinerea</taxon>
    </lineage>
</organism>
<feature type="transmembrane region" description="Helical" evidence="1">
    <location>
        <begin position="99"/>
        <end position="120"/>
    </location>
</feature>
<keyword evidence="3" id="KW-1185">Reference proteome</keyword>
<dbReference type="Proteomes" id="UP000631421">
    <property type="component" value="Unassembled WGS sequence"/>
</dbReference>
<feature type="transmembrane region" description="Helical" evidence="1">
    <location>
        <begin position="42"/>
        <end position="61"/>
    </location>
</feature>
<gene>
    <name evidence="2" type="ORF">H6F44_05105</name>
</gene>
<evidence type="ECO:0000313" key="2">
    <source>
        <dbReference type="EMBL" id="MBD2149506.1"/>
    </source>
</evidence>
<keyword evidence="1" id="KW-0472">Membrane</keyword>
<dbReference type="EMBL" id="JACJPY010000009">
    <property type="protein sequence ID" value="MBD2149506.1"/>
    <property type="molecule type" value="Genomic_DNA"/>
</dbReference>
<keyword evidence="1" id="KW-0812">Transmembrane</keyword>
<reference evidence="2" key="2">
    <citation type="submission" date="2020-08" db="EMBL/GenBank/DDBJ databases">
        <authorList>
            <person name="Chen M."/>
            <person name="Teng W."/>
            <person name="Zhao L."/>
            <person name="Hu C."/>
            <person name="Zhou Y."/>
            <person name="Han B."/>
            <person name="Song L."/>
            <person name="Shu W."/>
        </authorList>
    </citation>
    <scope>NUCLEOTIDE SEQUENCE</scope>
    <source>
        <strain evidence="2">FACHB-1277</strain>
    </source>
</reference>
<proteinExistence type="predicted"/>
<keyword evidence="1" id="KW-1133">Transmembrane helix</keyword>
<dbReference type="NCBIfam" id="TIGR00271">
    <property type="entry name" value="uncharacterized hydrophobic domain"/>
    <property type="match status" value="1"/>
</dbReference>
<dbReference type="PANTHER" id="PTHR20992:SF9">
    <property type="entry name" value="AT15442P-RELATED"/>
    <property type="match status" value="1"/>
</dbReference>
<reference evidence="2" key="1">
    <citation type="journal article" date="2015" name="ISME J.">
        <title>Draft Genome Sequence of Streptomyces incarnatus NRRL8089, which Produces the Nucleoside Antibiotic Sinefungin.</title>
        <authorList>
            <person name="Oshima K."/>
            <person name="Hattori M."/>
            <person name="Shimizu H."/>
            <person name="Fukuda K."/>
            <person name="Nemoto M."/>
            <person name="Inagaki K."/>
            <person name="Tamura T."/>
        </authorList>
    </citation>
    <scope>NUCLEOTIDE SEQUENCE</scope>
    <source>
        <strain evidence="2">FACHB-1277</strain>
    </source>
</reference>
<comment type="caution">
    <text evidence="2">The sequence shown here is derived from an EMBL/GenBank/DDBJ whole genome shotgun (WGS) entry which is preliminary data.</text>
</comment>
<dbReference type="AlphaFoldDB" id="A0A926URM4"/>